<feature type="chain" id="PRO_5047259775" description="DUF4352 domain-containing protein" evidence="2">
    <location>
        <begin position="21"/>
        <end position="227"/>
    </location>
</feature>
<accession>A0ABU6NRG1</accession>
<dbReference type="PROSITE" id="PS51257">
    <property type="entry name" value="PROKAR_LIPOPROTEIN"/>
    <property type="match status" value="1"/>
</dbReference>
<organism evidence="3 4">
    <name type="scientific">Metabacillus fastidiosus</name>
    <dbReference type="NCBI Taxonomy" id="1458"/>
    <lineage>
        <taxon>Bacteria</taxon>
        <taxon>Bacillati</taxon>
        <taxon>Bacillota</taxon>
        <taxon>Bacilli</taxon>
        <taxon>Bacillales</taxon>
        <taxon>Bacillaceae</taxon>
        <taxon>Metabacillus</taxon>
    </lineage>
</organism>
<dbReference type="RefSeq" id="WP_328014475.1">
    <property type="nucleotide sequence ID" value="NZ_JARTFS010000001.1"/>
</dbReference>
<evidence type="ECO:0000256" key="2">
    <source>
        <dbReference type="SAM" id="SignalP"/>
    </source>
</evidence>
<dbReference type="EMBL" id="JARTFS010000001">
    <property type="protein sequence ID" value="MED4399754.1"/>
    <property type="molecule type" value="Genomic_DNA"/>
</dbReference>
<feature type="signal peptide" evidence="2">
    <location>
        <begin position="1"/>
        <end position="20"/>
    </location>
</feature>
<evidence type="ECO:0000313" key="3">
    <source>
        <dbReference type="EMBL" id="MED4399754.1"/>
    </source>
</evidence>
<proteinExistence type="predicted"/>
<keyword evidence="4" id="KW-1185">Reference proteome</keyword>
<dbReference type="Proteomes" id="UP001342826">
    <property type="component" value="Unassembled WGS sequence"/>
</dbReference>
<name>A0ABU6NRG1_9BACI</name>
<protein>
    <recommendedName>
        <fullName evidence="5">DUF4352 domain-containing protein</fullName>
    </recommendedName>
</protein>
<evidence type="ECO:0000256" key="1">
    <source>
        <dbReference type="SAM" id="MobiDB-lite"/>
    </source>
</evidence>
<feature type="compositionally biased region" description="Basic and acidic residues" evidence="1">
    <location>
        <begin position="22"/>
        <end position="43"/>
    </location>
</feature>
<keyword evidence="2" id="KW-0732">Signal</keyword>
<feature type="region of interest" description="Disordered" evidence="1">
    <location>
        <begin position="22"/>
        <end position="59"/>
    </location>
</feature>
<sequence>MKKYLLMGMTTLLVVGLAACGGKEEPTNAEPEKEKQEEAKPAEQKPVSNEPEKTTNGDIVFTEAGQKGNVDGETLELLKIKTINETIDIAPLKITVQDIKLFKSTNISEATKQSYVPYNDNKQISDELIYVQIQYTVENLEEKNIGWNGLSTAVTDKGQQIDVTTKDFVYTDADSDPMFLGKVKKEFADGFIVNNADISKIKFIWSHTYDGNAYEQLGKEQQVEYEF</sequence>
<evidence type="ECO:0008006" key="5">
    <source>
        <dbReference type="Google" id="ProtNLM"/>
    </source>
</evidence>
<evidence type="ECO:0000313" key="4">
    <source>
        <dbReference type="Proteomes" id="UP001342826"/>
    </source>
</evidence>
<reference evidence="3 4" key="1">
    <citation type="submission" date="2023-03" db="EMBL/GenBank/DDBJ databases">
        <title>Bacillus Genome Sequencing.</title>
        <authorList>
            <person name="Dunlap C."/>
        </authorList>
    </citation>
    <scope>NUCLEOTIDE SEQUENCE [LARGE SCALE GENOMIC DNA]</scope>
    <source>
        <strain evidence="3 4">NRS-1717</strain>
    </source>
</reference>
<gene>
    <name evidence="3" type="ORF">P9271_00070</name>
</gene>
<comment type="caution">
    <text evidence="3">The sequence shown here is derived from an EMBL/GenBank/DDBJ whole genome shotgun (WGS) entry which is preliminary data.</text>
</comment>